<protein>
    <submittedName>
        <fullName evidence="2">Uncharacterized protein</fullName>
    </submittedName>
</protein>
<dbReference type="Proteomes" id="UP000662783">
    <property type="component" value="Chromosome"/>
</dbReference>
<sequence>MENTKSLFTEKQVSVAAFLGGPIPPSILIYKNLVRLDKIKEAYIVLAATLIFTLGLLYTLIAIPDDVYNNIPSQLIPTIVGLIVWVLYHFLLSHYVKDSLEAGSATESNWKVAGFTVLGIVIYLFMAFIVGISQPPFPGEKMVFNRNEIYYNDRTSKEDVQKVADVLYEFEYFSDGYQSIAKLETWPYGYELTLPIIQDYWNDPAVVNDIQILKELLKERLQKDVTIILEDYKLNGDTIVKRF</sequence>
<evidence type="ECO:0000313" key="2">
    <source>
        <dbReference type="EMBL" id="QSE99049.1"/>
    </source>
</evidence>
<accession>A0A974WJF0</accession>
<dbReference type="AlphaFoldDB" id="A0A974WJF0"/>
<evidence type="ECO:0000313" key="3">
    <source>
        <dbReference type="Proteomes" id="UP000662783"/>
    </source>
</evidence>
<feature type="transmembrane region" description="Helical" evidence="1">
    <location>
        <begin position="112"/>
        <end position="132"/>
    </location>
</feature>
<dbReference type="KEGG" id="fuv:JR347_08175"/>
<evidence type="ECO:0000256" key="1">
    <source>
        <dbReference type="SAM" id="Phobius"/>
    </source>
</evidence>
<feature type="transmembrane region" description="Helical" evidence="1">
    <location>
        <begin position="42"/>
        <end position="63"/>
    </location>
</feature>
<gene>
    <name evidence="2" type="ORF">JR347_08175</name>
</gene>
<keyword evidence="1" id="KW-0472">Membrane</keyword>
<organism evidence="2 3">
    <name type="scientific">Fulvivirga lutea</name>
    <dbReference type="NCBI Taxonomy" id="2810512"/>
    <lineage>
        <taxon>Bacteria</taxon>
        <taxon>Pseudomonadati</taxon>
        <taxon>Bacteroidota</taxon>
        <taxon>Cytophagia</taxon>
        <taxon>Cytophagales</taxon>
        <taxon>Fulvivirgaceae</taxon>
        <taxon>Fulvivirga</taxon>
    </lineage>
</organism>
<keyword evidence="1" id="KW-1133">Transmembrane helix</keyword>
<name>A0A974WJF0_9BACT</name>
<feature type="transmembrane region" description="Helical" evidence="1">
    <location>
        <begin position="12"/>
        <end position="30"/>
    </location>
</feature>
<feature type="transmembrane region" description="Helical" evidence="1">
    <location>
        <begin position="75"/>
        <end position="92"/>
    </location>
</feature>
<keyword evidence="1" id="KW-0812">Transmembrane</keyword>
<keyword evidence="3" id="KW-1185">Reference proteome</keyword>
<dbReference type="RefSeq" id="WP_205723560.1">
    <property type="nucleotide sequence ID" value="NZ_CP070608.1"/>
</dbReference>
<proteinExistence type="predicted"/>
<reference evidence="2" key="1">
    <citation type="submission" date="2021-02" db="EMBL/GenBank/DDBJ databases">
        <title>Fulvivirga sp. S481 isolated from sea water.</title>
        <authorList>
            <person name="Bae S.S."/>
            <person name="Baek K."/>
        </authorList>
    </citation>
    <scope>NUCLEOTIDE SEQUENCE</scope>
    <source>
        <strain evidence="2">S481</strain>
    </source>
</reference>
<dbReference type="EMBL" id="CP070608">
    <property type="protein sequence ID" value="QSE99049.1"/>
    <property type="molecule type" value="Genomic_DNA"/>
</dbReference>